<sequence length="410" mass="46483">MTTLDPILHAPKKRAYAPHYTPNNLSLYEPEMREYTQLLLDKMDSYKGEKAFDCLVMFRRLLVDVIFVSSYGQRINSLKQWDIETFKEDSSSEIVTSINLFPIRGVFRSLIPKHLWDVLCKVPVAGWKRVVDSDRRVAEYVIAARDNVVKSDKKLNLSNGDFEMDGETEERLSLIHRLLRQQVRAKVGDRLSDRDIISEAMGHTIAGVDTSSVTLSYMMYTLANRPDILAKLREEIDPLMPDDGQGGKRTAPDFQVLNRLPYLTGFVKESLRVYGSAPSFLERVVPQSLQGEFSIKGVPIPAGTVVGTQSWSVHRNPAVFSEPYAFRPERWLEETEEMRASMMPFGLGGRICGGMNLAQFMLRIALVAIIRNFDLVIPPETTPESMACRFAFVLLPAAQRANLIFTPRED</sequence>
<comment type="similarity">
    <text evidence="3">Belongs to the cytochrome P450 family.</text>
</comment>
<evidence type="ECO:0000256" key="6">
    <source>
        <dbReference type="ARBA" id="ARBA00023002"/>
    </source>
</evidence>
<evidence type="ECO:0000313" key="10">
    <source>
        <dbReference type="EMBL" id="KIO32886.1"/>
    </source>
</evidence>
<dbReference type="EMBL" id="KN822952">
    <property type="protein sequence ID" value="KIO32886.1"/>
    <property type="molecule type" value="Genomic_DNA"/>
</dbReference>
<dbReference type="AlphaFoldDB" id="A0A0C3QU68"/>
<keyword evidence="8" id="KW-0503">Monooxygenase</keyword>
<keyword evidence="5 9" id="KW-0479">Metal-binding</keyword>
<dbReference type="InterPro" id="IPR050121">
    <property type="entry name" value="Cytochrome_P450_monoxygenase"/>
</dbReference>
<evidence type="ECO:0000256" key="8">
    <source>
        <dbReference type="ARBA" id="ARBA00023033"/>
    </source>
</evidence>
<keyword evidence="4 9" id="KW-0349">Heme</keyword>
<evidence type="ECO:0000313" key="11">
    <source>
        <dbReference type="Proteomes" id="UP000054248"/>
    </source>
</evidence>
<dbReference type="OrthoDB" id="3945418at2759"/>
<dbReference type="GO" id="GO:0016705">
    <property type="term" value="F:oxidoreductase activity, acting on paired donors, with incorporation or reduction of molecular oxygen"/>
    <property type="evidence" value="ECO:0007669"/>
    <property type="project" value="InterPro"/>
</dbReference>
<protein>
    <recommendedName>
        <fullName evidence="12">Cytochrome P450</fullName>
    </recommendedName>
</protein>
<dbReference type="Pfam" id="PF00067">
    <property type="entry name" value="p450"/>
    <property type="match status" value="1"/>
</dbReference>
<accession>A0A0C3QU68</accession>
<dbReference type="InterPro" id="IPR002401">
    <property type="entry name" value="Cyt_P450_E_grp-I"/>
</dbReference>
<gene>
    <name evidence="10" type="ORF">M407DRAFT_18344</name>
</gene>
<dbReference type="STRING" id="1051891.A0A0C3QU68"/>
<dbReference type="PRINTS" id="PR00463">
    <property type="entry name" value="EP450I"/>
</dbReference>
<dbReference type="GO" id="GO:0004497">
    <property type="term" value="F:monooxygenase activity"/>
    <property type="evidence" value="ECO:0007669"/>
    <property type="project" value="UniProtKB-KW"/>
</dbReference>
<keyword evidence="11" id="KW-1185">Reference proteome</keyword>
<organism evidence="10 11">
    <name type="scientific">Tulasnella calospora MUT 4182</name>
    <dbReference type="NCBI Taxonomy" id="1051891"/>
    <lineage>
        <taxon>Eukaryota</taxon>
        <taxon>Fungi</taxon>
        <taxon>Dikarya</taxon>
        <taxon>Basidiomycota</taxon>
        <taxon>Agaricomycotina</taxon>
        <taxon>Agaricomycetes</taxon>
        <taxon>Cantharellales</taxon>
        <taxon>Tulasnellaceae</taxon>
        <taxon>Tulasnella</taxon>
    </lineage>
</organism>
<dbReference type="PANTHER" id="PTHR24305">
    <property type="entry name" value="CYTOCHROME P450"/>
    <property type="match status" value="1"/>
</dbReference>
<dbReference type="GO" id="GO:0020037">
    <property type="term" value="F:heme binding"/>
    <property type="evidence" value="ECO:0007669"/>
    <property type="project" value="InterPro"/>
</dbReference>
<reference evidence="10 11" key="1">
    <citation type="submission" date="2014-04" db="EMBL/GenBank/DDBJ databases">
        <authorList>
            <consortium name="DOE Joint Genome Institute"/>
            <person name="Kuo A."/>
            <person name="Girlanda M."/>
            <person name="Perotto S."/>
            <person name="Kohler A."/>
            <person name="Nagy L.G."/>
            <person name="Floudas D."/>
            <person name="Copeland A."/>
            <person name="Barry K.W."/>
            <person name="Cichocki N."/>
            <person name="Veneault-Fourrey C."/>
            <person name="LaButti K."/>
            <person name="Lindquist E.A."/>
            <person name="Lipzen A."/>
            <person name="Lundell T."/>
            <person name="Morin E."/>
            <person name="Murat C."/>
            <person name="Sun H."/>
            <person name="Tunlid A."/>
            <person name="Henrissat B."/>
            <person name="Grigoriev I.V."/>
            <person name="Hibbett D.S."/>
            <person name="Martin F."/>
            <person name="Nordberg H.P."/>
            <person name="Cantor M.N."/>
            <person name="Hua S.X."/>
        </authorList>
    </citation>
    <scope>NUCLEOTIDE SEQUENCE [LARGE SCALE GENOMIC DNA]</scope>
    <source>
        <strain evidence="10 11">MUT 4182</strain>
    </source>
</reference>
<dbReference type="Gene3D" id="1.10.630.10">
    <property type="entry name" value="Cytochrome P450"/>
    <property type="match status" value="1"/>
</dbReference>
<proteinExistence type="inferred from homology"/>
<reference evidence="11" key="2">
    <citation type="submission" date="2015-01" db="EMBL/GenBank/DDBJ databases">
        <title>Evolutionary Origins and Diversification of the Mycorrhizal Mutualists.</title>
        <authorList>
            <consortium name="DOE Joint Genome Institute"/>
            <consortium name="Mycorrhizal Genomics Consortium"/>
            <person name="Kohler A."/>
            <person name="Kuo A."/>
            <person name="Nagy L.G."/>
            <person name="Floudas D."/>
            <person name="Copeland A."/>
            <person name="Barry K.W."/>
            <person name="Cichocki N."/>
            <person name="Veneault-Fourrey C."/>
            <person name="LaButti K."/>
            <person name="Lindquist E.A."/>
            <person name="Lipzen A."/>
            <person name="Lundell T."/>
            <person name="Morin E."/>
            <person name="Murat C."/>
            <person name="Riley R."/>
            <person name="Ohm R."/>
            <person name="Sun H."/>
            <person name="Tunlid A."/>
            <person name="Henrissat B."/>
            <person name="Grigoriev I.V."/>
            <person name="Hibbett D.S."/>
            <person name="Martin F."/>
        </authorList>
    </citation>
    <scope>NUCLEOTIDE SEQUENCE [LARGE SCALE GENOMIC DNA]</scope>
    <source>
        <strain evidence="11">MUT 4182</strain>
    </source>
</reference>
<feature type="binding site" description="axial binding residue" evidence="9">
    <location>
        <position position="352"/>
    </location>
    <ligand>
        <name>heme</name>
        <dbReference type="ChEBI" id="CHEBI:30413"/>
    </ligand>
    <ligandPart>
        <name>Fe</name>
        <dbReference type="ChEBI" id="CHEBI:18248"/>
    </ligandPart>
</feature>
<comment type="pathway">
    <text evidence="2">Secondary metabolite biosynthesis.</text>
</comment>
<evidence type="ECO:0000256" key="5">
    <source>
        <dbReference type="ARBA" id="ARBA00022723"/>
    </source>
</evidence>
<evidence type="ECO:0000256" key="1">
    <source>
        <dbReference type="ARBA" id="ARBA00001971"/>
    </source>
</evidence>
<dbReference type="InterPro" id="IPR001128">
    <property type="entry name" value="Cyt_P450"/>
</dbReference>
<dbReference type="InterPro" id="IPR036396">
    <property type="entry name" value="Cyt_P450_sf"/>
</dbReference>
<name>A0A0C3QU68_9AGAM</name>
<evidence type="ECO:0000256" key="7">
    <source>
        <dbReference type="ARBA" id="ARBA00023004"/>
    </source>
</evidence>
<dbReference type="Proteomes" id="UP000054248">
    <property type="component" value="Unassembled WGS sequence"/>
</dbReference>
<dbReference type="PANTHER" id="PTHR24305:SF166">
    <property type="entry name" value="CYTOCHROME P450 12A4, MITOCHONDRIAL-RELATED"/>
    <property type="match status" value="1"/>
</dbReference>
<keyword evidence="6" id="KW-0560">Oxidoreductase</keyword>
<dbReference type="GO" id="GO:0005506">
    <property type="term" value="F:iron ion binding"/>
    <property type="evidence" value="ECO:0007669"/>
    <property type="project" value="InterPro"/>
</dbReference>
<evidence type="ECO:0000256" key="2">
    <source>
        <dbReference type="ARBA" id="ARBA00005179"/>
    </source>
</evidence>
<dbReference type="PRINTS" id="PR00385">
    <property type="entry name" value="P450"/>
</dbReference>
<comment type="cofactor">
    <cofactor evidence="1 9">
        <name>heme</name>
        <dbReference type="ChEBI" id="CHEBI:30413"/>
    </cofactor>
</comment>
<evidence type="ECO:0000256" key="3">
    <source>
        <dbReference type="ARBA" id="ARBA00010617"/>
    </source>
</evidence>
<evidence type="ECO:0008006" key="12">
    <source>
        <dbReference type="Google" id="ProtNLM"/>
    </source>
</evidence>
<evidence type="ECO:0000256" key="4">
    <source>
        <dbReference type="ARBA" id="ARBA00022617"/>
    </source>
</evidence>
<keyword evidence="7 9" id="KW-0408">Iron</keyword>
<dbReference type="SUPFAM" id="SSF48264">
    <property type="entry name" value="Cytochrome P450"/>
    <property type="match status" value="1"/>
</dbReference>
<evidence type="ECO:0000256" key="9">
    <source>
        <dbReference type="PIRSR" id="PIRSR602401-1"/>
    </source>
</evidence>
<dbReference type="HOGENOM" id="CLU_001570_14_2_1"/>